<protein>
    <recommendedName>
        <fullName evidence="4">Peptidase aspartic putative domain-containing protein</fullName>
    </recommendedName>
</protein>
<dbReference type="PANTHER" id="PTHR47331">
    <property type="entry name" value="PHD-TYPE DOMAIN-CONTAINING PROTEIN"/>
    <property type="match status" value="1"/>
</dbReference>
<evidence type="ECO:0000313" key="3">
    <source>
        <dbReference type="RefSeq" id="XP_070855387.1"/>
    </source>
</evidence>
<dbReference type="Pfam" id="PF03564">
    <property type="entry name" value="DUF1759"/>
    <property type="match status" value="1"/>
</dbReference>
<feature type="region of interest" description="Disordered" evidence="1">
    <location>
        <begin position="834"/>
        <end position="860"/>
    </location>
</feature>
<accession>A0ABM4TZH7</accession>
<dbReference type="PANTHER" id="PTHR47331:SF4">
    <property type="entry name" value="PEPTIDASE S1 DOMAIN-CONTAINING PROTEIN"/>
    <property type="match status" value="1"/>
</dbReference>
<dbReference type="Proteomes" id="UP001652628">
    <property type="component" value="Unplaced"/>
</dbReference>
<reference evidence="3" key="1">
    <citation type="submission" date="2025-08" db="UniProtKB">
        <authorList>
            <consortium name="RefSeq"/>
        </authorList>
    </citation>
    <scope>IDENTIFICATION</scope>
</reference>
<sequence length="860" mass="95363">MSTSFIEETSHTRIDLHNRLLDTRNELQGKIQQLIKNYGKDSADRRHRDGYYSGKLNQLNDLWQQFCDLDEEVQQAALPTGSEYSSRLLALKELVEKYQNIFLDNMPTGSGLPKAPRRTSANIKITTRDQVKGDSATDTVIRQLQRRCNELESSLTLASNAPTVTPALQRHLDLHWALLRQAHDELDSTPGAAALAEAELAQFHTLYEEYEMNLLRENDSPVSLNLALPPISIPEFNGEYLDWPRFHDLFVELVHNKSYSASQKLHILQSSLRGEARNVLTDTAFSQGGYDDTWLRLKARYQNGKILVFTAVAKIIDHTPIDGSSRQLRALHDTIKNSMSTLQNLDISTKSWDPILCFLIRRKLDQQSLAALENSADAPTEIPTLWSVLTFIERRACMLETISAQPTATLRHQSVHNEESCKICHLGPHNLRACSRFQEMDPKTRRQAIIQIGACTNCLSTAHMVENCGSPTHCRVCQQRHHSLLHKGPTSNPVAGAVTIAGYDDGGGYTLLATAKVSLQGPNGQLQTCRAVIDGGSQVNLISRRMADLLSLKERSSIEISGIGGKISTAIRSTLKLSSCTSGFEKLLEVFIMPTVITDQPSVPITTDLNIPEGLPLADPDFRQPGPIDLTLGAEVYSRVITGELLELGPNKPLAQGTRLGYVITGYLNKETSSDTEINTNLVEGRGDFAGPNAAYEPTKDKNPMNIEPTSHQSKTYKKADFGSTCPNLTKKYLSFIAECPHTIDVPNDQVLREHNFSPHGNVNFIAKGSVKQHQEDVKDLNHKPQLKERSTLVNDLLGSSDTIRSRADRHHDLIEGTPQWGGECSYPKVLNMTTPNKSSSSQVGNSTRRSVAPTAYENG</sequence>
<feature type="compositionally biased region" description="Polar residues" evidence="1">
    <location>
        <begin position="834"/>
        <end position="850"/>
    </location>
</feature>
<evidence type="ECO:0000313" key="2">
    <source>
        <dbReference type="Proteomes" id="UP001652628"/>
    </source>
</evidence>
<proteinExistence type="predicted"/>
<keyword evidence="2" id="KW-1185">Reference proteome</keyword>
<evidence type="ECO:0008006" key="4">
    <source>
        <dbReference type="Google" id="ProtNLM"/>
    </source>
</evidence>
<dbReference type="CDD" id="cd00303">
    <property type="entry name" value="retropepsin_like"/>
    <property type="match status" value="1"/>
</dbReference>
<organism evidence="2 3">
    <name type="scientific">Drosophila suzukii</name>
    <name type="common">Spotted-wing drosophila fruit fly</name>
    <dbReference type="NCBI Taxonomy" id="28584"/>
    <lineage>
        <taxon>Eukaryota</taxon>
        <taxon>Metazoa</taxon>
        <taxon>Ecdysozoa</taxon>
        <taxon>Arthropoda</taxon>
        <taxon>Hexapoda</taxon>
        <taxon>Insecta</taxon>
        <taxon>Pterygota</taxon>
        <taxon>Neoptera</taxon>
        <taxon>Endopterygota</taxon>
        <taxon>Diptera</taxon>
        <taxon>Brachycera</taxon>
        <taxon>Muscomorpha</taxon>
        <taxon>Ephydroidea</taxon>
        <taxon>Drosophilidae</taxon>
        <taxon>Drosophila</taxon>
        <taxon>Sophophora</taxon>
    </lineage>
</organism>
<dbReference type="GeneID" id="139355010"/>
<evidence type="ECO:0000256" key="1">
    <source>
        <dbReference type="SAM" id="MobiDB-lite"/>
    </source>
</evidence>
<gene>
    <name evidence="3" type="primary">LOC139355010</name>
</gene>
<dbReference type="RefSeq" id="XP_070855387.1">
    <property type="nucleotide sequence ID" value="XM_070999286.1"/>
</dbReference>
<name>A0ABM4TZH7_DROSZ</name>
<dbReference type="InterPro" id="IPR005312">
    <property type="entry name" value="DUF1759"/>
</dbReference>